<dbReference type="EMBL" id="MU155133">
    <property type="protein sequence ID" value="KAF9485749.1"/>
    <property type="molecule type" value="Genomic_DNA"/>
</dbReference>
<evidence type="ECO:0000313" key="3">
    <source>
        <dbReference type="Proteomes" id="UP000807469"/>
    </source>
</evidence>
<feature type="region of interest" description="Disordered" evidence="1">
    <location>
        <begin position="338"/>
        <end position="364"/>
    </location>
</feature>
<reference evidence="2" key="1">
    <citation type="submission" date="2020-11" db="EMBL/GenBank/DDBJ databases">
        <authorList>
            <consortium name="DOE Joint Genome Institute"/>
            <person name="Ahrendt S."/>
            <person name="Riley R."/>
            <person name="Andreopoulos W."/>
            <person name="Labutti K."/>
            <person name="Pangilinan J."/>
            <person name="Ruiz-Duenas F.J."/>
            <person name="Barrasa J.M."/>
            <person name="Sanchez-Garcia M."/>
            <person name="Camarero S."/>
            <person name="Miyauchi S."/>
            <person name="Serrano A."/>
            <person name="Linde D."/>
            <person name="Babiker R."/>
            <person name="Drula E."/>
            <person name="Ayuso-Fernandez I."/>
            <person name="Pacheco R."/>
            <person name="Padilla G."/>
            <person name="Ferreira P."/>
            <person name="Barriuso J."/>
            <person name="Kellner H."/>
            <person name="Castanera R."/>
            <person name="Alfaro M."/>
            <person name="Ramirez L."/>
            <person name="Pisabarro A.G."/>
            <person name="Kuo A."/>
            <person name="Tritt A."/>
            <person name="Lipzen A."/>
            <person name="He G."/>
            <person name="Yan M."/>
            <person name="Ng V."/>
            <person name="Cullen D."/>
            <person name="Martin F."/>
            <person name="Rosso M.-N."/>
            <person name="Henrissat B."/>
            <person name="Hibbett D."/>
            <person name="Martinez A.T."/>
            <person name="Grigoriev I.V."/>
        </authorList>
    </citation>
    <scope>NUCLEOTIDE SEQUENCE</scope>
    <source>
        <strain evidence="2">CIRM-BRFM 674</strain>
    </source>
</reference>
<organism evidence="2 3">
    <name type="scientific">Pholiota conissans</name>
    <dbReference type="NCBI Taxonomy" id="109636"/>
    <lineage>
        <taxon>Eukaryota</taxon>
        <taxon>Fungi</taxon>
        <taxon>Dikarya</taxon>
        <taxon>Basidiomycota</taxon>
        <taxon>Agaricomycotina</taxon>
        <taxon>Agaricomycetes</taxon>
        <taxon>Agaricomycetidae</taxon>
        <taxon>Agaricales</taxon>
        <taxon>Agaricineae</taxon>
        <taxon>Strophariaceae</taxon>
        <taxon>Pholiota</taxon>
    </lineage>
</organism>
<feature type="compositionally biased region" description="Polar residues" evidence="1">
    <location>
        <begin position="208"/>
        <end position="220"/>
    </location>
</feature>
<evidence type="ECO:0000313" key="2">
    <source>
        <dbReference type="EMBL" id="KAF9485749.1"/>
    </source>
</evidence>
<gene>
    <name evidence="2" type="ORF">BDN70DRAFT_870609</name>
</gene>
<evidence type="ECO:0008006" key="4">
    <source>
        <dbReference type="Google" id="ProtNLM"/>
    </source>
</evidence>
<evidence type="ECO:0000256" key="1">
    <source>
        <dbReference type="SAM" id="MobiDB-lite"/>
    </source>
</evidence>
<dbReference type="AlphaFoldDB" id="A0A9P5ZDK8"/>
<protein>
    <recommendedName>
        <fullName evidence="4">Origin recognition complex subunit 6</fullName>
    </recommendedName>
</protein>
<comment type="caution">
    <text evidence="2">The sequence shown here is derived from an EMBL/GenBank/DDBJ whole genome shotgun (WGS) entry which is preliminary data.</text>
</comment>
<feature type="compositionally biased region" description="Basic and acidic residues" evidence="1">
    <location>
        <begin position="283"/>
        <end position="300"/>
    </location>
</feature>
<name>A0A9P5ZDK8_9AGAR</name>
<feature type="region of interest" description="Disordered" evidence="1">
    <location>
        <begin position="195"/>
        <end position="300"/>
    </location>
</feature>
<dbReference type="Proteomes" id="UP000807469">
    <property type="component" value="Unassembled WGS sequence"/>
</dbReference>
<accession>A0A9P5ZDK8</accession>
<sequence length="425" mass="47702">MSGNKHLLDNFAISQETKDLAIHLFNLAKLNTGEGSGWAVRELAAGIPAACVLMAVERLNTGEVTRKSAQGSSCLKPKDFTRVYESTKAAVEQAERATCITYKELYVKYKFEAITEFLVPWITQAENEVLTLGHQDDQTTRCAVFFWVCNAIKPKALPDTHVFAKTHELPFKSFVSLLESLNQRESGMRRNIQTAFKAQSRSPRKDTVPSQPNHTPSGTTHLPADPAEQESPTRRSVRLNSSAAPLQVATPTPSPRKRHQLERSPTKVVQPPPIRLPLGRKAPLRELPSKDTPKKRPVEVSEITDKMDIDEALPQTPKKRRTDSIFPIIILAPPVTPSRPAAFSPGKKKSTIPLISLPEPMRSSPVKNQEILDDASMNSEDESEIEEPAIRRRFRPVYLEHKQWFSRDPRVETMLKKADKKLSRS</sequence>
<dbReference type="OrthoDB" id="3358956at2759"/>
<keyword evidence="3" id="KW-1185">Reference proteome</keyword>
<proteinExistence type="predicted"/>